<evidence type="ECO:0008006" key="3">
    <source>
        <dbReference type="Google" id="ProtNLM"/>
    </source>
</evidence>
<accession>A0A151SBY7</accession>
<dbReference type="AlphaFoldDB" id="A0A151SBY7"/>
<evidence type="ECO:0000313" key="2">
    <source>
        <dbReference type="Proteomes" id="UP000075243"/>
    </source>
</evidence>
<organism evidence="1 2">
    <name type="scientific">Cajanus cajan</name>
    <name type="common">Pigeon pea</name>
    <name type="synonym">Cajanus indicus</name>
    <dbReference type="NCBI Taxonomy" id="3821"/>
    <lineage>
        <taxon>Eukaryota</taxon>
        <taxon>Viridiplantae</taxon>
        <taxon>Streptophyta</taxon>
        <taxon>Embryophyta</taxon>
        <taxon>Tracheophyta</taxon>
        <taxon>Spermatophyta</taxon>
        <taxon>Magnoliopsida</taxon>
        <taxon>eudicotyledons</taxon>
        <taxon>Gunneridae</taxon>
        <taxon>Pentapetalae</taxon>
        <taxon>rosids</taxon>
        <taxon>fabids</taxon>
        <taxon>Fabales</taxon>
        <taxon>Fabaceae</taxon>
        <taxon>Papilionoideae</taxon>
        <taxon>50 kb inversion clade</taxon>
        <taxon>NPAAA clade</taxon>
        <taxon>indigoferoid/millettioid clade</taxon>
        <taxon>Phaseoleae</taxon>
        <taxon>Cajanus</taxon>
    </lineage>
</organism>
<dbReference type="Gramene" id="C.cajan_26610.t">
    <property type="protein sequence ID" value="C.cajan_26610.t.cds1"/>
    <property type="gene ID" value="C.cajan_26610"/>
</dbReference>
<gene>
    <name evidence="1" type="ORF">KK1_025863</name>
</gene>
<reference evidence="1" key="1">
    <citation type="journal article" date="2012" name="Nat. Biotechnol.">
        <title>Draft genome sequence of pigeonpea (Cajanus cajan), an orphan legume crop of resource-poor farmers.</title>
        <authorList>
            <person name="Varshney R.K."/>
            <person name="Chen W."/>
            <person name="Li Y."/>
            <person name="Bharti A.K."/>
            <person name="Saxena R.K."/>
            <person name="Schlueter J.A."/>
            <person name="Donoghue M.T."/>
            <person name="Azam S."/>
            <person name="Fan G."/>
            <person name="Whaley A.M."/>
            <person name="Farmer A.D."/>
            <person name="Sheridan J."/>
            <person name="Iwata A."/>
            <person name="Tuteja R."/>
            <person name="Penmetsa R.V."/>
            <person name="Wu W."/>
            <person name="Upadhyaya H.D."/>
            <person name="Yang S.P."/>
            <person name="Shah T."/>
            <person name="Saxena K.B."/>
            <person name="Michael T."/>
            <person name="McCombie W.R."/>
            <person name="Yang B."/>
            <person name="Zhang G."/>
            <person name="Yang H."/>
            <person name="Wang J."/>
            <person name="Spillane C."/>
            <person name="Cook D.R."/>
            <person name="May G.D."/>
            <person name="Xu X."/>
            <person name="Jackson S.A."/>
        </authorList>
    </citation>
    <scope>NUCLEOTIDE SEQUENCE [LARGE SCALE GENOMIC DNA]</scope>
</reference>
<dbReference type="Proteomes" id="UP000075243">
    <property type="component" value="Unassembled WGS sequence"/>
</dbReference>
<sequence>MKWIFRYLKGTISHGIMFGSHQGDPSVLGFSDSDYVGGLDDREVYDRTCF</sequence>
<name>A0A151SBY7_CAJCA</name>
<keyword evidence="2" id="KW-1185">Reference proteome</keyword>
<protein>
    <recommendedName>
        <fullName evidence="3">Retrovirus-related Pol polyprotein from transposon TNT 1-94</fullName>
    </recommendedName>
</protein>
<evidence type="ECO:0000313" key="1">
    <source>
        <dbReference type="EMBL" id="KYP52259.1"/>
    </source>
</evidence>
<proteinExistence type="predicted"/>
<dbReference type="EMBL" id="KQ483426">
    <property type="protein sequence ID" value="KYP52259.1"/>
    <property type="molecule type" value="Genomic_DNA"/>
</dbReference>